<dbReference type="EMBL" id="HBEY01011419">
    <property type="protein sequence ID" value="CAD8602158.1"/>
    <property type="molecule type" value="Transcribed_RNA"/>
</dbReference>
<organism evidence="2">
    <name type="scientific">Coccolithus braarudii</name>
    <dbReference type="NCBI Taxonomy" id="221442"/>
    <lineage>
        <taxon>Eukaryota</taxon>
        <taxon>Haptista</taxon>
        <taxon>Haptophyta</taxon>
        <taxon>Prymnesiophyceae</taxon>
        <taxon>Coccolithales</taxon>
        <taxon>Coccolithaceae</taxon>
        <taxon>Coccolithus</taxon>
    </lineage>
</organism>
<name>A0A7S0L698_9EUKA</name>
<feature type="region of interest" description="Disordered" evidence="1">
    <location>
        <begin position="66"/>
        <end position="114"/>
    </location>
</feature>
<dbReference type="AlphaFoldDB" id="A0A7S0L698"/>
<evidence type="ECO:0000313" key="2">
    <source>
        <dbReference type="EMBL" id="CAD8602158.1"/>
    </source>
</evidence>
<sequence>MPPLERTRYVHPGRVGVGAERRAGGHKGRKERLLRPPPAVVVGVVLDLVVRGPLVGHRVRTGASTLYSAEPGATTADENSAELDEQHGKSSEWIEGTQEEGPHQELGPGLPCDLRLGGGFGGFLQPMSVPQQISDRQGE</sequence>
<accession>A0A7S0L698</accession>
<reference evidence="2" key="1">
    <citation type="submission" date="2021-01" db="EMBL/GenBank/DDBJ databases">
        <authorList>
            <person name="Corre E."/>
            <person name="Pelletier E."/>
            <person name="Niang G."/>
            <person name="Scheremetjew M."/>
            <person name="Finn R."/>
            <person name="Kale V."/>
            <person name="Holt S."/>
            <person name="Cochrane G."/>
            <person name="Meng A."/>
            <person name="Brown T."/>
            <person name="Cohen L."/>
        </authorList>
    </citation>
    <scope>NUCLEOTIDE SEQUENCE</scope>
    <source>
        <strain evidence="2">PLY182g</strain>
    </source>
</reference>
<protein>
    <submittedName>
        <fullName evidence="2">Uncharacterized protein</fullName>
    </submittedName>
</protein>
<proteinExistence type="predicted"/>
<gene>
    <name evidence="2" type="ORF">CPEL01642_LOCUS5489</name>
</gene>
<evidence type="ECO:0000256" key="1">
    <source>
        <dbReference type="SAM" id="MobiDB-lite"/>
    </source>
</evidence>